<dbReference type="EMBL" id="JAPQKH010000004">
    <property type="protein sequence ID" value="KAJ5101006.1"/>
    <property type="molecule type" value="Genomic_DNA"/>
</dbReference>
<protein>
    <submittedName>
        <fullName evidence="2">Uncharacterized protein</fullName>
    </submittedName>
</protein>
<comment type="caution">
    <text evidence="2">The sequence shown here is derived from an EMBL/GenBank/DDBJ whole genome shotgun (WGS) entry which is preliminary data.</text>
</comment>
<feature type="compositionally biased region" description="Polar residues" evidence="1">
    <location>
        <begin position="97"/>
        <end position="106"/>
    </location>
</feature>
<keyword evidence="3" id="KW-1185">Reference proteome</keyword>
<evidence type="ECO:0000256" key="1">
    <source>
        <dbReference type="SAM" id="MobiDB-lite"/>
    </source>
</evidence>
<organism evidence="2 3">
    <name type="scientific">Penicillium angulare</name>
    <dbReference type="NCBI Taxonomy" id="116970"/>
    <lineage>
        <taxon>Eukaryota</taxon>
        <taxon>Fungi</taxon>
        <taxon>Dikarya</taxon>
        <taxon>Ascomycota</taxon>
        <taxon>Pezizomycotina</taxon>
        <taxon>Eurotiomycetes</taxon>
        <taxon>Eurotiomycetidae</taxon>
        <taxon>Eurotiales</taxon>
        <taxon>Aspergillaceae</taxon>
        <taxon>Penicillium</taxon>
    </lineage>
</organism>
<sequence length="134" mass="15560">MTPHNAVGWSAWEEENLLPWLESNRNLTWKALSIAYWQQYRVRRSVESLRGKKHHILRKRRDASSSSIARESKVSKCADCKCQGKALRRRGKRWLNNLPSHQSNRNDSAKSKRPSADPTLMPTDYIQLGDSRES</sequence>
<proteinExistence type="predicted"/>
<feature type="region of interest" description="Disordered" evidence="1">
    <location>
        <begin position="91"/>
        <end position="134"/>
    </location>
</feature>
<dbReference type="AlphaFoldDB" id="A0A9W9FIV3"/>
<dbReference type="OrthoDB" id="4265129at2759"/>
<gene>
    <name evidence="2" type="ORF">N7456_007058</name>
</gene>
<accession>A0A9W9FIV3</accession>
<evidence type="ECO:0000313" key="3">
    <source>
        <dbReference type="Proteomes" id="UP001149165"/>
    </source>
</evidence>
<reference evidence="2" key="1">
    <citation type="submission" date="2022-11" db="EMBL/GenBank/DDBJ databases">
        <authorList>
            <person name="Petersen C."/>
        </authorList>
    </citation>
    <scope>NUCLEOTIDE SEQUENCE</scope>
    <source>
        <strain evidence="2">IBT 30069</strain>
    </source>
</reference>
<name>A0A9W9FIV3_9EURO</name>
<evidence type="ECO:0000313" key="2">
    <source>
        <dbReference type="EMBL" id="KAJ5101006.1"/>
    </source>
</evidence>
<reference evidence="2" key="2">
    <citation type="journal article" date="2023" name="IMA Fungus">
        <title>Comparative genomic study of the Penicillium genus elucidates a diverse pangenome and 15 lateral gene transfer events.</title>
        <authorList>
            <person name="Petersen C."/>
            <person name="Sorensen T."/>
            <person name="Nielsen M.R."/>
            <person name="Sondergaard T.E."/>
            <person name="Sorensen J.L."/>
            <person name="Fitzpatrick D.A."/>
            <person name="Frisvad J.C."/>
            <person name="Nielsen K.L."/>
        </authorList>
    </citation>
    <scope>NUCLEOTIDE SEQUENCE</scope>
    <source>
        <strain evidence="2">IBT 30069</strain>
    </source>
</reference>
<dbReference type="Proteomes" id="UP001149165">
    <property type="component" value="Unassembled WGS sequence"/>
</dbReference>